<evidence type="ECO:0000256" key="1">
    <source>
        <dbReference type="SAM" id="Phobius"/>
    </source>
</evidence>
<dbReference type="EMBL" id="JAQNDN010000007">
    <property type="protein sequence ID" value="MDC0669134.1"/>
    <property type="molecule type" value="Genomic_DNA"/>
</dbReference>
<proteinExistence type="predicted"/>
<gene>
    <name evidence="2" type="ORF">POL58_15390</name>
</gene>
<accession>A0ABT5B6I1</accession>
<evidence type="ECO:0008006" key="4">
    <source>
        <dbReference type="Google" id="ProtNLM"/>
    </source>
</evidence>
<protein>
    <recommendedName>
        <fullName evidence="4">Solute:sodium symporter small subunit</fullName>
    </recommendedName>
</protein>
<keyword evidence="3" id="KW-1185">Reference proteome</keyword>
<feature type="transmembrane region" description="Helical" evidence="1">
    <location>
        <begin position="55"/>
        <end position="72"/>
    </location>
</feature>
<name>A0ABT5B6I1_9BACT</name>
<evidence type="ECO:0000313" key="2">
    <source>
        <dbReference type="EMBL" id="MDC0669134.1"/>
    </source>
</evidence>
<keyword evidence="1" id="KW-1133">Transmembrane helix</keyword>
<sequence length="99" mass="11280">MTATDDEATYEQENTAFWRLRTRTSRALAVFAAALLVSFVFRTPMKWGDGTLATALYYGAQPTLWIALLVAYRSNARMTERRGFLTGRFRRDPTNRPPG</sequence>
<organism evidence="2 3">
    <name type="scientific">Nannocystis radixulma</name>
    <dbReference type="NCBI Taxonomy" id="2995305"/>
    <lineage>
        <taxon>Bacteria</taxon>
        <taxon>Pseudomonadati</taxon>
        <taxon>Myxococcota</taxon>
        <taxon>Polyangia</taxon>
        <taxon>Nannocystales</taxon>
        <taxon>Nannocystaceae</taxon>
        <taxon>Nannocystis</taxon>
    </lineage>
</organism>
<dbReference type="Proteomes" id="UP001217838">
    <property type="component" value="Unassembled WGS sequence"/>
</dbReference>
<comment type="caution">
    <text evidence="2">The sequence shown here is derived from an EMBL/GenBank/DDBJ whole genome shotgun (WGS) entry which is preliminary data.</text>
</comment>
<keyword evidence="1" id="KW-0472">Membrane</keyword>
<reference evidence="2 3" key="1">
    <citation type="submission" date="2022-11" db="EMBL/GenBank/DDBJ databases">
        <title>Minimal conservation of predation-associated metabolite biosynthetic gene clusters underscores biosynthetic potential of Myxococcota including descriptions for ten novel species: Archangium lansinium sp. nov., Myxococcus landrumus sp. nov., Nannocystis bai.</title>
        <authorList>
            <person name="Ahearne A."/>
            <person name="Stevens C."/>
            <person name="Dowd S."/>
        </authorList>
    </citation>
    <scope>NUCLEOTIDE SEQUENCE [LARGE SCALE GENOMIC DNA]</scope>
    <source>
        <strain evidence="2 3">NCELM</strain>
    </source>
</reference>
<feature type="transmembrane region" description="Helical" evidence="1">
    <location>
        <begin position="27"/>
        <end position="43"/>
    </location>
</feature>
<evidence type="ECO:0000313" key="3">
    <source>
        <dbReference type="Proteomes" id="UP001217838"/>
    </source>
</evidence>
<dbReference type="RefSeq" id="WP_271998798.1">
    <property type="nucleotide sequence ID" value="NZ_JAQNDN010000007.1"/>
</dbReference>
<keyword evidence="1" id="KW-0812">Transmembrane</keyword>